<sequence>MKDGRESFPVWKTLLVGMCVLLLLGCAGLVLLWVQHKELAEELVRMESQMQELARCCRRQAGPLPDELGETGELRKLRRSRRNQQGEQDKMMLVTYSVVPIKAYVDLCNSSRGFCLIGPPGPPGVPGPPGPTGAPGPHGRRGRPGPPGPPCPACCPTEAKKKNHRNKSKDRVTSHPGNETRDALNVTGPVKLQDTNHESVSFPPEVNFSLNDTRTENVTQIPITPVLLSVDSGGNADPSAGGSDVTDSTSANELVSPRPDYSPAHWMNTSSEIRTETLKHLTTEIPKPHPAENILNGSEFKEHLDTKREPESELIYKNDWDSRNATDGVKFISDEAGEEQNKNTFNASRVQTSSESERPTLRSDNITRETFNVSEHNNQQKTSTDPELFDDGDHTRTLNDSEGKNITDGWINLLRGALGKILNRDAFNESKVNTETRFTSDPPMREAATVTRDANDVSEFYNQLSTQGEPGPELFHEGVGNGTLNDSEATNATEGWGDMLSDQLGTDQSKDTLSDRRDTKTSIKSVQPTRDSANVTTDAFIVSGSSEHPDEKMQPDPKPTDEGETVENPERPIKLLHGPVDAFNDSRGRVVTETSFESETSTGHSANNTGGTLDISEFYNPPNKKLESDQVSFQDDNNGTLNDLDGGNGTYVPLKLFPGSSETNRSSKTFTSNTVTNETTVKNVSPSADESQRRNSSNGSRNIVDKPMKSESSQRVPTDKKSNGADNEKMTKTGCNIKAIRCADKSIDMHSTFGAWMSDASRSDDRIWVAEHFSGRELKQFKNISMLSDTKHKRLDINKLYQGCGHVVYKESFYFHNGGTYNLWKFALKTKNTSSLRMPDSRYKGLTYLFHNSKTYFKFAVDENGLWVIFASSIDNNTVVAKLDPDAFSVLSLINTGYPSAKAGNAFIVCGVVYFTDNSDKRVTYAFDLMTQSHLDASFDLRSGDGTLAMLSYYPSKRLLYMWDNKNARTCRIKFKNT</sequence>
<reference evidence="7" key="1">
    <citation type="submission" date="2025-08" db="UniProtKB">
        <authorList>
            <consortium name="Ensembl"/>
        </authorList>
    </citation>
    <scope>IDENTIFICATION</scope>
</reference>
<keyword evidence="5" id="KW-0472">Membrane</keyword>
<dbReference type="RefSeq" id="XP_014866586.1">
    <property type="nucleotide sequence ID" value="XM_015011100.1"/>
</dbReference>
<dbReference type="Pfam" id="PF02191">
    <property type="entry name" value="OLF"/>
    <property type="match status" value="1"/>
</dbReference>
<feature type="domain" description="Olfactomedin-like" evidence="6">
    <location>
        <begin position="734"/>
        <end position="977"/>
    </location>
</feature>
<reference evidence="7" key="2">
    <citation type="submission" date="2025-09" db="UniProtKB">
        <authorList>
            <consortium name="Ensembl"/>
        </authorList>
    </citation>
    <scope>IDENTIFICATION</scope>
</reference>
<feature type="region of interest" description="Disordered" evidence="4">
    <location>
        <begin position="334"/>
        <end position="406"/>
    </location>
</feature>
<dbReference type="Ensembl" id="ENSPMET00000030156.1">
    <property type="protein sequence ID" value="ENSPMEP00000034434.1"/>
    <property type="gene ID" value="ENSPMEG00000023637.1"/>
</dbReference>
<feature type="compositionally biased region" description="Low complexity" evidence="4">
    <location>
        <begin position="635"/>
        <end position="645"/>
    </location>
</feature>
<feature type="compositionally biased region" description="Polar residues" evidence="4">
    <location>
        <begin position="342"/>
        <end position="354"/>
    </location>
</feature>
<feature type="compositionally biased region" description="Basic and acidic residues" evidence="4">
    <location>
        <begin position="547"/>
        <end position="561"/>
    </location>
</feature>
<dbReference type="PANTHER" id="PTHR23192:SF85">
    <property type="entry name" value="GLIOMEDIN"/>
    <property type="match status" value="1"/>
</dbReference>
<name>A0A3B3Z4J1_9TELE</name>
<evidence type="ECO:0000256" key="2">
    <source>
        <dbReference type="ARBA" id="ARBA00022525"/>
    </source>
</evidence>
<evidence type="ECO:0000313" key="8">
    <source>
        <dbReference type="Proteomes" id="UP000261480"/>
    </source>
</evidence>
<keyword evidence="2" id="KW-0964">Secreted</keyword>
<dbReference type="GO" id="GO:0007165">
    <property type="term" value="P:signal transduction"/>
    <property type="evidence" value="ECO:0007669"/>
    <property type="project" value="TreeGrafter"/>
</dbReference>
<protein>
    <recommendedName>
        <fullName evidence="6">Olfactomedin-like domain-containing protein</fullName>
    </recommendedName>
</protein>
<feature type="compositionally biased region" description="Polar residues" evidence="4">
    <location>
        <begin position="482"/>
        <end position="493"/>
    </location>
</feature>
<feature type="compositionally biased region" description="Polar residues" evidence="4">
    <location>
        <begin position="368"/>
        <end position="385"/>
    </location>
</feature>
<feature type="compositionally biased region" description="Basic and acidic residues" evidence="4">
    <location>
        <begin position="355"/>
        <end position="367"/>
    </location>
</feature>
<organism evidence="7 8">
    <name type="scientific">Poecilia mexicana</name>
    <dbReference type="NCBI Taxonomy" id="48701"/>
    <lineage>
        <taxon>Eukaryota</taxon>
        <taxon>Metazoa</taxon>
        <taxon>Chordata</taxon>
        <taxon>Craniata</taxon>
        <taxon>Vertebrata</taxon>
        <taxon>Euteleostomi</taxon>
        <taxon>Actinopterygii</taxon>
        <taxon>Neopterygii</taxon>
        <taxon>Teleostei</taxon>
        <taxon>Neoteleostei</taxon>
        <taxon>Acanthomorphata</taxon>
        <taxon>Ovalentaria</taxon>
        <taxon>Atherinomorphae</taxon>
        <taxon>Cyprinodontiformes</taxon>
        <taxon>Poeciliidae</taxon>
        <taxon>Poeciliinae</taxon>
        <taxon>Poecilia</taxon>
    </lineage>
</organism>
<dbReference type="Proteomes" id="UP000261480">
    <property type="component" value="Unplaced"/>
</dbReference>
<feature type="compositionally biased region" description="Basic and acidic residues" evidence="4">
    <location>
        <begin position="717"/>
        <end position="730"/>
    </location>
</feature>
<proteinExistence type="predicted"/>
<evidence type="ECO:0000256" key="4">
    <source>
        <dbReference type="SAM" id="MobiDB-lite"/>
    </source>
</evidence>
<feature type="compositionally biased region" description="Basic and acidic residues" evidence="4">
    <location>
        <begin position="508"/>
        <end position="521"/>
    </location>
</feature>
<feature type="region of interest" description="Disordered" evidence="4">
    <location>
        <begin position="125"/>
        <end position="187"/>
    </location>
</feature>
<feature type="transmembrane region" description="Helical" evidence="5">
    <location>
        <begin position="12"/>
        <end position="34"/>
    </location>
</feature>
<evidence type="ECO:0000256" key="1">
    <source>
        <dbReference type="ARBA" id="ARBA00004613"/>
    </source>
</evidence>
<dbReference type="InterPro" id="IPR050605">
    <property type="entry name" value="Olfactomedin-like_domain"/>
</dbReference>
<dbReference type="PROSITE" id="PS51257">
    <property type="entry name" value="PROKAR_LIPOPROTEIN"/>
    <property type="match status" value="1"/>
</dbReference>
<feature type="compositionally biased region" description="Basic and acidic residues" evidence="4">
    <location>
        <begin position="169"/>
        <end position="182"/>
    </location>
</feature>
<feature type="compositionally biased region" description="Polar residues" evidence="4">
    <location>
        <begin position="522"/>
        <end position="537"/>
    </location>
</feature>
<dbReference type="GO" id="GO:0009986">
    <property type="term" value="C:cell surface"/>
    <property type="evidence" value="ECO:0007669"/>
    <property type="project" value="TreeGrafter"/>
</dbReference>
<evidence type="ECO:0000256" key="5">
    <source>
        <dbReference type="SAM" id="Phobius"/>
    </source>
</evidence>
<dbReference type="GeneID" id="106932407"/>
<dbReference type="GO" id="GO:0005615">
    <property type="term" value="C:extracellular space"/>
    <property type="evidence" value="ECO:0007669"/>
    <property type="project" value="TreeGrafter"/>
</dbReference>
<feature type="compositionally biased region" description="Low complexity" evidence="4">
    <location>
        <begin position="669"/>
        <end position="684"/>
    </location>
</feature>
<keyword evidence="5" id="KW-1133">Transmembrane helix</keyword>
<feature type="region of interest" description="Disordered" evidence="4">
    <location>
        <begin position="464"/>
        <end position="730"/>
    </location>
</feature>
<dbReference type="AlphaFoldDB" id="A0A3B3Z4J1"/>
<feature type="region of interest" description="Disordered" evidence="4">
    <location>
        <begin position="232"/>
        <end position="266"/>
    </location>
</feature>
<comment type="caution">
    <text evidence="3">Lacks conserved residue(s) required for the propagation of feature annotation.</text>
</comment>
<dbReference type="PANTHER" id="PTHR23192">
    <property type="entry name" value="OLFACTOMEDIN-RELATED"/>
    <property type="match status" value="1"/>
</dbReference>
<keyword evidence="8" id="KW-1185">Reference proteome</keyword>
<evidence type="ECO:0000313" key="7">
    <source>
        <dbReference type="Ensembl" id="ENSPMEP00000034434.1"/>
    </source>
</evidence>
<dbReference type="SMART" id="SM00284">
    <property type="entry name" value="OLF"/>
    <property type="match status" value="1"/>
</dbReference>
<dbReference type="PROSITE" id="PS51132">
    <property type="entry name" value="OLF"/>
    <property type="match status" value="1"/>
</dbReference>
<evidence type="ECO:0000259" key="6">
    <source>
        <dbReference type="PROSITE" id="PS51132"/>
    </source>
</evidence>
<feature type="compositionally biased region" description="Basic and acidic residues" evidence="4">
    <location>
        <begin position="391"/>
        <end position="405"/>
    </location>
</feature>
<accession>A0A3B3Z4J1</accession>
<dbReference type="InterPro" id="IPR003112">
    <property type="entry name" value="Olfac-like_dom"/>
</dbReference>
<evidence type="ECO:0000256" key="3">
    <source>
        <dbReference type="PROSITE-ProRule" id="PRU00446"/>
    </source>
</evidence>
<feature type="compositionally biased region" description="Low complexity" evidence="4">
    <location>
        <begin position="592"/>
        <end position="602"/>
    </location>
</feature>
<comment type="subcellular location">
    <subcellularLocation>
        <location evidence="1">Secreted</location>
    </subcellularLocation>
</comment>
<keyword evidence="5" id="KW-0812">Transmembrane</keyword>
<feature type="compositionally biased region" description="Pro residues" evidence="4">
    <location>
        <begin position="125"/>
        <end position="134"/>
    </location>
</feature>